<protein>
    <recommendedName>
        <fullName evidence="10">SANT domain-containing protein</fullName>
    </recommendedName>
</protein>
<feature type="region of interest" description="Disordered" evidence="5">
    <location>
        <begin position="238"/>
        <end position="257"/>
    </location>
</feature>
<dbReference type="InterPro" id="IPR057712">
    <property type="entry name" value="DUF7952"/>
</dbReference>
<evidence type="ECO:0000259" key="6">
    <source>
        <dbReference type="Pfam" id="PF24662"/>
    </source>
</evidence>
<evidence type="ECO:0008006" key="10">
    <source>
        <dbReference type="Google" id="ProtNLM"/>
    </source>
</evidence>
<gene>
    <name evidence="8" type="ORF">LSAT_V11C500297840</name>
</gene>
<name>A0A9R1VI22_LACSA</name>
<evidence type="ECO:0000259" key="7">
    <source>
        <dbReference type="Pfam" id="PF25826"/>
    </source>
</evidence>
<comment type="subcellular location">
    <subcellularLocation>
        <location evidence="1">Nucleus</location>
    </subcellularLocation>
</comment>
<evidence type="ECO:0000313" key="8">
    <source>
        <dbReference type="EMBL" id="KAJ0205088.1"/>
    </source>
</evidence>
<evidence type="ECO:0000256" key="5">
    <source>
        <dbReference type="SAM" id="MobiDB-lite"/>
    </source>
</evidence>
<evidence type="ECO:0000313" key="9">
    <source>
        <dbReference type="Proteomes" id="UP000235145"/>
    </source>
</evidence>
<keyword evidence="4" id="KW-0539">Nucleus</keyword>
<dbReference type="AlphaFoldDB" id="A0A9R1VI22"/>
<dbReference type="PANTHER" id="PTHR13859:SF27">
    <property type="entry name" value="HOMEOBOX-LIKE DOMAIN SUPERFAMILY PROTEIN"/>
    <property type="match status" value="1"/>
</dbReference>
<organism evidence="8 9">
    <name type="scientific">Lactuca sativa</name>
    <name type="common">Garden lettuce</name>
    <dbReference type="NCBI Taxonomy" id="4236"/>
    <lineage>
        <taxon>Eukaryota</taxon>
        <taxon>Viridiplantae</taxon>
        <taxon>Streptophyta</taxon>
        <taxon>Embryophyta</taxon>
        <taxon>Tracheophyta</taxon>
        <taxon>Spermatophyta</taxon>
        <taxon>Magnoliopsida</taxon>
        <taxon>eudicotyledons</taxon>
        <taxon>Gunneridae</taxon>
        <taxon>Pentapetalae</taxon>
        <taxon>asterids</taxon>
        <taxon>campanulids</taxon>
        <taxon>Asterales</taxon>
        <taxon>Asteraceae</taxon>
        <taxon>Cichorioideae</taxon>
        <taxon>Cichorieae</taxon>
        <taxon>Lactucinae</taxon>
        <taxon>Lactuca</taxon>
    </lineage>
</organism>
<keyword evidence="3" id="KW-0804">Transcription</keyword>
<reference evidence="8 9" key="1">
    <citation type="journal article" date="2017" name="Nat. Commun.">
        <title>Genome assembly with in vitro proximity ligation data and whole-genome triplication in lettuce.</title>
        <authorList>
            <person name="Reyes-Chin-Wo S."/>
            <person name="Wang Z."/>
            <person name="Yang X."/>
            <person name="Kozik A."/>
            <person name="Arikit S."/>
            <person name="Song C."/>
            <person name="Xia L."/>
            <person name="Froenicke L."/>
            <person name="Lavelle D.O."/>
            <person name="Truco M.J."/>
            <person name="Xia R."/>
            <person name="Zhu S."/>
            <person name="Xu C."/>
            <person name="Xu H."/>
            <person name="Xu X."/>
            <person name="Cox K."/>
            <person name="Korf I."/>
            <person name="Meyers B.C."/>
            <person name="Michelmore R.W."/>
        </authorList>
    </citation>
    <scope>NUCLEOTIDE SEQUENCE [LARGE SCALE GENOMIC DNA]</scope>
    <source>
        <strain evidence="9">cv. Salinas</strain>
        <tissue evidence="8">Seedlings</tissue>
    </source>
</reference>
<feature type="domain" description="DUF7650" evidence="6">
    <location>
        <begin position="353"/>
        <end position="441"/>
    </location>
</feature>
<dbReference type="InterPro" id="IPR056067">
    <property type="entry name" value="DUF7650"/>
</dbReference>
<accession>A0A9R1VI22</accession>
<dbReference type="PANTHER" id="PTHR13859">
    <property type="entry name" value="ATROPHIN-RELATED"/>
    <property type="match status" value="1"/>
</dbReference>
<proteinExistence type="predicted"/>
<evidence type="ECO:0000256" key="3">
    <source>
        <dbReference type="ARBA" id="ARBA00023163"/>
    </source>
</evidence>
<comment type="caution">
    <text evidence="8">The sequence shown here is derived from an EMBL/GenBank/DDBJ whole genome shotgun (WGS) entry which is preliminary data.</text>
</comment>
<keyword evidence="2" id="KW-0805">Transcription regulation</keyword>
<feature type="region of interest" description="Disordered" evidence="5">
    <location>
        <begin position="444"/>
        <end position="463"/>
    </location>
</feature>
<dbReference type="Pfam" id="PF25826">
    <property type="entry name" value="DUF7952"/>
    <property type="match status" value="1"/>
</dbReference>
<sequence>MDGKMEDAYQPVQWLQLEQSSAPEDIFGEPVTKTRIGDEYQAQIPHLMTENERLQLIVLPSSHDREIDIEEKLMFGHSIPVAWIQDQPKSKGKSIKNQAKAKGKSSLLPVPVSSIESLSPYEHHSFVLALYIFGKNFGVVNRFIGNKGMRNVLSYYYGKFYKTDEHKKWLRYKKMKGNKMTMPGKIIFSDWRQDELFFRLFPRVTDTSITSLKQLDGSCIFTVACLSICNGDRDYDGQDLKKRSPSPARQQSRLRDSSKEGKAFINIEVFDGDGDADLGSFFRVLDKDASKMYEDGVVSFERYVFSVRDIVGTDLLIESIGIGKGKRDLSDRRAKKPVKKRILHPEYSSLNTEQIIDLLNYQGDELNKPKLSEVFWEAVWPRLLARGWHSEKTINYAFQNSKRPSVFLPPGIQKFSRRALEKGVQYFESFKDVLDKVASEPELLEPDEAEPIPDSPVNSPVRQDDIQCRIVDVSFAHEEDGIVKTTKLRSMMSDTESDTEPTDHVQDSFSSCVSGETIQDYSNSPAATHDSDGGIVLHETLTNQPDHQLKDIDGADTDQEVVPNARNRVPTAKALEALSTGSMNPKKKKRDIEDETPRQVRAKTATDSGPTGN</sequence>
<evidence type="ECO:0000256" key="4">
    <source>
        <dbReference type="ARBA" id="ARBA00023242"/>
    </source>
</evidence>
<dbReference type="Proteomes" id="UP000235145">
    <property type="component" value="Unassembled WGS sequence"/>
</dbReference>
<evidence type="ECO:0000256" key="2">
    <source>
        <dbReference type="ARBA" id="ARBA00023015"/>
    </source>
</evidence>
<dbReference type="GO" id="GO:0005634">
    <property type="term" value="C:nucleus"/>
    <property type="evidence" value="ECO:0000318"/>
    <property type="project" value="GO_Central"/>
</dbReference>
<keyword evidence="9" id="KW-1185">Reference proteome</keyword>
<feature type="domain" description="DUF7952" evidence="7">
    <location>
        <begin position="121"/>
        <end position="214"/>
    </location>
</feature>
<dbReference type="Pfam" id="PF24662">
    <property type="entry name" value="DUF7650"/>
    <property type="match status" value="1"/>
</dbReference>
<feature type="region of interest" description="Disordered" evidence="5">
    <location>
        <begin position="545"/>
        <end position="613"/>
    </location>
</feature>
<evidence type="ECO:0000256" key="1">
    <source>
        <dbReference type="ARBA" id="ARBA00004123"/>
    </source>
</evidence>
<dbReference type="GO" id="GO:0003714">
    <property type="term" value="F:transcription corepressor activity"/>
    <property type="evidence" value="ECO:0000318"/>
    <property type="project" value="GO_Central"/>
</dbReference>
<dbReference type="EMBL" id="NBSK02000005">
    <property type="protein sequence ID" value="KAJ0205088.1"/>
    <property type="molecule type" value="Genomic_DNA"/>
</dbReference>
<feature type="region of interest" description="Disordered" evidence="5">
    <location>
        <begin position="487"/>
        <end position="509"/>
    </location>
</feature>